<dbReference type="InterPro" id="IPR005471">
    <property type="entry name" value="Tscrpt_reg_IclR_N"/>
</dbReference>
<proteinExistence type="predicted"/>
<dbReference type="InterPro" id="IPR050707">
    <property type="entry name" value="HTH_MetabolicPath_Reg"/>
</dbReference>
<evidence type="ECO:0000313" key="7">
    <source>
        <dbReference type="Proteomes" id="UP000037660"/>
    </source>
</evidence>
<dbReference type="EMBL" id="BBYR01000032">
    <property type="protein sequence ID" value="GAP36175.1"/>
    <property type="molecule type" value="Genomic_DNA"/>
</dbReference>
<evidence type="ECO:0000313" key="6">
    <source>
        <dbReference type="EMBL" id="GAP36175.1"/>
    </source>
</evidence>
<sequence length="270" mass="29009">MGEDTVRSVARALAVMKALQRLGRAGLAELQRETGLPKPTLLRLLQTLEAERVAWRAQGDGLWRPAFELTPSRVLQPAHQRLVAHALPALEALRREVVWPSDLAVPDGSAMRLLETTRRASGLAVQRDQIGHRIDLLRSAVGRAYLSACSEATRAALARRLARPLGRPAAELAADLEASAAETRRRGYAERAPGFGGGDAPIEEHDDLLAAIAVPIVAARGPVLGAVNIVWLKRFDARDAIVRRHLPQLLATAAAIGEAAGRRGPQVPAT</sequence>
<accession>A0A0K8P1Y6</accession>
<reference evidence="7" key="1">
    <citation type="submission" date="2015-07" db="EMBL/GenBank/DDBJ databases">
        <title>Discovery of a poly(ethylene terephthalate assimilation.</title>
        <authorList>
            <person name="Yoshida S."/>
            <person name="Hiraga K."/>
            <person name="Takehana T."/>
            <person name="Taniguchi I."/>
            <person name="Yamaji H."/>
            <person name="Maeda Y."/>
            <person name="Toyohara K."/>
            <person name="Miyamoto K."/>
            <person name="Kimura Y."/>
            <person name="Oda K."/>
        </authorList>
    </citation>
    <scope>NUCLEOTIDE SEQUENCE [LARGE SCALE GENOMIC DNA]</scope>
    <source>
        <strain evidence="7">NBRC 110686 / TISTR 2288 / 201-F6</strain>
    </source>
</reference>
<evidence type="ECO:0000256" key="3">
    <source>
        <dbReference type="ARBA" id="ARBA00023163"/>
    </source>
</evidence>
<dbReference type="InterPro" id="IPR029016">
    <property type="entry name" value="GAF-like_dom_sf"/>
</dbReference>
<dbReference type="AlphaFoldDB" id="A0A0K8P1Y6"/>
<comment type="caution">
    <text evidence="6">The sequence shown here is derived from an EMBL/GenBank/DDBJ whole genome shotgun (WGS) entry which is preliminary data.</text>
</comment>
<feature type="domain" description="IclR-ED" evidence="5">
    <location>
        <begin position="65"/>
        <end position="262"/>
    </location>
</feature>
<dbReference type="InterPro" id="IPR014757">
    <property type="entry name" value="Tscrpt_reg_IclR_C"/>
</dbReference>
<organism evidence="6 7">
    <name type="scientific">Piscinibacter sakaiensis</name>
    <name type="common">Ideonella sakaiensis</name>
    <dbReference type="NCBI Taxonomy" id="1547922"/>
    <lineage>
        <taxon>Bacteria</taxon>
        <taxon>Pseudomonadati</taxon>
        <taxon>Pseudomonadota</taxon>
        <taxon>Betaproteobacteria</taxon>
        <taxon>Burkholderiales</taxon>
        <taxon>Sphaerotilaceae</taxon>
        <taxon>Piscinibacter</taxon>
    </lineage>
</organism>
<keyword evidence="3" id="KW-0804">Transcription</keyword>
<keyword evidence="2" id="KW-0238">DNA-binding</keyword>
<evidence type="ECO:0000259" key="5">
    <source>
        <dbReference type="PROSITE" id="PS51078"/>
    </source>
</evidence>
<dbReference type="InterPro" id="IPR036390">
    <property type="entry name" value="WH_DNA-bd_sf"/>
</dbReference>
<dbReference type="SUPFAM" id="SSF55781">
    <property type="entry name" value="GAF domain-like"/>
    <property type="match status" value="1"/>
</dbReference>
<gene>
    <name evidence="6" type="ORF">ISF6_2015</name>
</gene>
<dbReference type="GO" id="GO:0003700">
    <property type="term" value="F:DNA-binding transcription factor activity"/>
    <property type="evidence" value="ECO:0007669"/>
    <property type="project" value="TreeGrafter"/>
</dbReference>
<reference evidence="6 7" key="2">
    <citation type="journal article" date="2016" name="Science">
        <title>A bacterium that degrades and assimilates poly(ethylene terephthalate).</title>
        <authorList>
            <person name="Yoshida S."/>
            <person name="Hiraga K."/>
            <person name="Takehana T."/>
            <person name="Taniguchi I."/>
            <person name="Yamaji H."/>
            <person name="Maeda Y."/>
            <person name="Toyohara K."/>
            <person name="Miyamoto K."/>
            <person name="Kimura Y."/>
            <person name="Oda K."/>
        </authorList>
    </citation>
    <scope>NUCLEOTIDE SEQUENCE [LARGE SCALE GENOMIC DNA]</scope>
    <source>
        <strain evidence="7">NBRC 110686 / TISTR 2288 / 201-F6</strain>
    </source>
</reference>
<feature type="domain" description="HTH iclR-type" evidence="4">
    <location>
        <begin position="6"/>
        <end position="67"/>
    </location>
</feature>
<evidence type="ECO:0000256" key="1">
    <source>
        <dbReference type="ARBA" id="ARBA00023015"/>
    </source>
</evidence>
<dbReference type="PROSITE" id="PS51078">
    <property type="entry name" value="ICLR_ED"/>
    <property type="match status" value="1"/>
</dbReference>
<keyword evidence="7" id="KW-1185">Reference proteome</keyword>
<protein>
    <submittedName>
        <fullName evidence="6">Transcriptional regulator, IclR family</fullName>
    </submittedName>
</protein>
<dbReference type="PANTHER" id="PTHR30136">
    <property type="entry name" value="HELIX-TURN-HELIX TRANSCRIPTIONAL REGULATOR, ICLR FAMILY"/>
    <property type="match status" value="1"/>
</dbReference>
<dbReference type="SMART" id="SM00346">
    <property type="entry name" value="HTH_ICLR"/>
    <property type="match status" value="1"/>
</dbReference>
<dbReference type="Proteomes" id="UP000037660">
    <property type="component" value="Unassembled WGS sequence"/>
</dbReference>
<dbReference type="InterPro" id="IPR036388">
    <property type="entry name" value="WH-like_DNA-bd_sf"/>
</dbReference>
<dbReference type="Pfam" id="PF01614">
    <property type="entry name" value="IclR_C"/>
    <property type="match status" value="1"/>
</dbReference>
<dbReference type="STRING" id="1547922.ISF6_2015"/>
<evidence type="ECO:0000259" key="4">
    <source>
        <dbReference type="PROSITE" id="PS51077"/>
    </source>
</evidence>
<dbReference type="Pfam" id="PF09339">
    <property type="entry name" value="HTH_IclR"/>
    <property type="match status" value="1"/>
</dbReference>
<evidence type="ECO:0000256" key="2">
    <source>
        <dbReference type="ARBA" id="ARBA00023125"/>
    </source>
</evidence>
<name>A0A0K8P1Y6_PISS1</name>
<dbReference type="GO" id="GO:0045892">
    <property type="term" value="P:negative regulation of DNA-templated transcription"/>
    <property type="evidence" value="ECO:0007669"/>
    <property type="project" value="TreeGrafter"/>
</dbReference>
<dbReference type="Gene3D" id="1.10.10.10">
    <property type="entry name" value="Winged helix-like DNA-binding domain superfamily/Winged helix DNA-binding domain"/>
    <property type="match status" value="1"/>
</dbReference>
<dbReference type="SUPFAM" id="SSF46785">
    <property type="entry name" value="Winged helix' DNA-binding domain"/>
    <property type="match status" value="1"/>
</dbReference>
<dbReference type="Gene3D" id="3.30.450.40">
    <property type="match status" value="1"/>
</dbReference>
<dbReference type="RefSeq" id="WP_054020177.1">
    <property type="nucleotide sequence ID" value="NZ_BBYR01000032.1"/>
</dbReference>
<keyword evidence="1" id="KW-0805">Transcription regulation</keyword>
<dbReference type="PROSITE" id="PS51077">
    <property type="entry name" value="HTH_ICLR"/>
    <property type="match status" value="1"/>
</dbReference>
<dbReference type="PANTHER" id="PTHR30136:SF23">
    <property type="entry name" value="DNA-BINDING TRANSCRIPTIONAL ACTIVATOR MHPR"/>
    <property type="match status" value="1"/>
</dbReference>
<dbReference type="GO" id="GO:0003677">
    <property type="term" value="F:DNA binding"/>
    <property type="evidence" value="ECO:0007669"/>
    <property type="project" value="UniProtKB-KW"/>
</dbReference>